<comment type="caution">
    <text evidence="1">The sequence shown here is derived from an EMBL/GenBank/DDBJ whole genome shotgun (WGS) entry which is preliminary data.</text>
</comment>
<organism evidence="1 2">
    <name type="scientific">Bacteroides fragilis str. 3988T(B)14</name>
    <dbReference type="NCBI Taxonomy" id="1339315"/>
    <lineage>
        <taxon>Bacteria</taxon>
        <taxon>Pseudomonadati</taxon>
        <taxon>Bacteroidota</taxon>
        <taxon>Bacteroidia</taxon>
        <taxon>Bacteroidales</taxon>
        <taxon>Bacteroidaceae</taxon>
        <taxon>Bacteroides</taxon>
    </lineage>
</organism>
<protein>
    <submittedName>
        <fullName evidence="1">Uncharacterized protein</fullName>
    </submittedName>
</protein>
<evidence type="ECO:0000313" key="1">
    <source>
        <dbReference type="EMBL" id="EXY72794.1"/>
    </source>
</evidence>
<dbReference type="PATRIC" id="fig|1339315.3.peg.4132"/>
<accession>A0A015SKR1</accession>
<dbReference type="EMBL" id="JGCY01000392">
    <property type="protein sequence ID" value="EXY72794.1"/>
    <property type="molecule type" value="Genomic_DNA"/>
</dbReference>
<dbReference type="AlphaFoldDB" id="A0A015SKR1"/>
<proteinExistence type="predicted"/>
<sequence>MTSYDSTKSPKDITVPSAFSIIRKSTERKAESSIISPSLGTYEEQEANIATEKRKRNG</sequence>
<dbReference type="Proteomes" id="UP000020529">
    <property type="component" value="Unassembled WGS sequence"/>
</dbReference>
<reference evidence="1 2" key="1">
    <citation type="submission" date="2014-02" db="EMBL/GenBank/DDBJ databases">
        <authorList>
            <person name="Sears C."/>
            <person name="Carroll K."/>
            <person name="Sack B.R."/>
            <person name="Qadri F."/>
            <person name="Myers L.L."/>
            <person name="Chung G.-T."/>
            <person name="Escheverria P."/>
            <person name="Fraser C.M."/>
            <person name="Sadzewicz L."/>
            <person name="Shefchek K.A."/>
            <person name="Tallon L."/>
            <person name="Das S.P."/>
            <person name="Daugherty S."/>
            <person name="Mongodin E.F."/>
        </authorList>
    </citation>
    <scope>NUCLEOTIDE SEQUENCE [LARGE SCALE GENOMIC DNA]</scope>
    <source>
        <strain evidence="2">3988T(B)14</strain>
    </source>
</reference>
<evidence type="ECO:0000313" key="2">
    <source>
        <dbReference type="Proteomes" id="UP000020529"/>
    </source>
</evidence>
<name>A0A015SKR1_BACFG</name>
<gene>
    <name evidence="1" type="ORF">M124_3474</name>
</gene>